<reference evidence="1 2" key="1">
    <citation type="journal article" date="2018" name="Nat. Ecol. Evol.">
        <title>Pezizomycetes genomes reveal the molecular basis of ectomycorrhizal truffle lifestyle.</title>
        <authorList>
            <person name="Murat C."/>
            <person name="Payen T."/>
            <person name="Noel B."/>
            <person name="Kuo A."/>
            <person name="Morin E."/>
            <person name="Chen J."/>
            <person name="Kohler A."/>
            <person name="Krizsan K."/>
            <person name="Balestrini R."/>
            <person name="Da Silva C."/>
            <person name="Montanini B."/>
            <person name="Hainaut M."/>
            <person name="Levati E."/>
            <person name="Barry K.W."/>
            <person name="Belfiori B."/>
            <person name="Cichocki N."/>
            <person name="Clum A."/>
            <person name="Dockter R.B."/>
            <person name="Fauchery L."/>
            <person name="Guy J."/>
            <person name="Iotti M."/>
            <person name="Le Tacon F."/>
            <person name="Lindquist E.A."/>
            <person name="Lipzen A."/>
            <person name="Malagnac F."/>
            <person name="Mello A."/>
            <person name="Molinier V."/>
            <person name="Miyauchi S."/>
            <person name="Poulain J."/>
            <person name="Riccioni C."/>
            <person name="Rubini A."/>
            <person name="Sitrit Y."/>
            <person name="Splivallo R."/>
            <person name="Traeger S."/>
            <person name="Wang M."/>
            <person name="Zifcakova L."/>
            <person name="Wipf D."/>
            <person name="Zambonelli A."/>
            <person name="Paolocci F."/>
            <person name="Nowrousian M."/>
            <person name="Ottonello S."/>
            <person name="Baldrian P."/>
            <person name="Spatafora J.W."/>
            <person name="Henrissat B."/>
            <person name="Nagy L.G."/>
            <person name="Aury J.M."/>
            <person name="Wincker P."/>
            <person name="Grigoriev I.V."/>
            <person name="Bonfante P."/>
            <person name="Martin F.M."/>
        </authorList>
    </citation>
    <scope>NUCLEOTIDE SEQUENCE [LARGE SCALE GENOMIC DNA]</scope>
    <source>
        <strain evidence="1 2">120613-1</strain>
    </source>
</reference>
<evidence type="ECO:0000313" key="2">
    <source>
        <dbReference type="Proteomes" id="UP000276215"/>
    </source>
</evidence>
<proteinExistence type="predicted"/>
<sequence length="51" mass="5966">MQQYLPLIKSSLSDYERYSPVQNMAARRMVDIVGTLQREGEHNLKQKNEAK</sequence>
<dbReference type="AlphaFoldDB" id="A0A3N4JPU0"/>
<organism evidence="1 2">
    <name type="scientific">Choiromyces venosus 120613-1</name>
    <dbReference type="NCBI Taxonomy" id="1336337"/>
    <lineage>
        <taxon>Eukaryota</taxon>
        <taxon>Fungi</taxon>
        <taxon>Dikarya</taxon>
        <taxon>Ascomycota</taxon>
        <taxon>Pezizomycotina</taxon>
        <taxon>Pezizomycetes</taxon>
        <taxon>Pezizales</taxon>
        <taxon>Tuberaceae</taxon>
        <taxon>Choiromyces</taxon>
    </lineage>
</organism>
<evidence type="ECO:0000313" key="1">
    <source>
        <dbReference type="EMBL" id="RPB00330.1"/>
    </source>
</evidence>
<gene>
    <name evidence="1" type="ORF">L873DRAFT_1805493</name>
</gene>
<name>A0A3N4JPU0_9PEZI</name>
<dbReference type="EMBL" id="ML120381">
    <property type="protein sequence ID" value="RPB00330.1"/>
    <property type="molecule type" value="Genomic_DNA"/>
</dbReference>
<dbReference type="Proteomes" id="UP000276215">
    <property type="component" value="Unassembled WGS sequence"/>
</dbReference>
<keyword evidence="2" id="KW-1185">Reference proteome</keyword>
<protein>
    <submittedName>
        <fullName evidence="1">Uncharacterized protein</fullName>
    </submittedName>
</protein>
<accession>A0A3N4JPU0</accession>